<evidence type="ECO:0000313" key="3">
    <source>
        <dbReference type="Proteomes" id="UP000289792"/>
    </source>
</evidence>
<dbReference type="RefSeq" id="WP_129016285.1">
    <property type="nucleotide sequence ID" value="NZ_SDDZ01000002.1"/>
</dbReference>
<keyword evidence="3" id="KW-1185">Reference proteome</keyword>
<dbReference type="PANTHER" id="PTHR37947">
    <property type="entry name" value="BLL2462 PROTEIN"/>
    <property type="match status" value="1"/>
</dbReference>
<accession>A0A4Q0XKS4</accession>
<comment type="caution">
    <text evidence="2">The sequence shown here is derived from an EMBL/GenBank/DDBJ whole genome shotgun (WGS) entry which is preliminary data.</text>
</comment>
<keyword evidence="1" id="KW-0472">Membrane</keyword>
<dbReference type="Proteomes" id="UP000289792">
    <property type="component" value="Unassembled WGS sequence"/>
</dbReference>
<gene>
    <name evidence="2" type="ORF">ESZ48_05280</name>
</gene>
<reference evidence="2 3" key="1">
    <citation type="submission" date="2019-01" db="EMBL/GenBank/DDBJ databases">
        <title>Genome sequence of the Antarctic species Gelidibacter gilvus ACAM 158(T).</title>
        <authorList>
            <person name="Bowman J.P."/>
        </authorList>
    </citation>
    <scope>NUCLEOTIDE SEQUENCE [LARGE SCALE GENOMIC DNA]</scope>
    <source>
        <strain evidence="2 3">IC158</strain>
    </source>
</reference>
<name>A0A4Q0XKS4_9FLAO</name>
<protein>
    <submittedName>
        <fullName evidence="2">VWA domain-containing protein</fullName>
    </submittedName>
</protein>
<dbReference type="OrthoDB" id="9763076at2"/>
<dbReference type="EMBL" id="SDDZ01000002">
    <property type="protein sequence ID" value="RXJ51287.1"/>
    <property type="molecule type" value="Genomic_DNA"/>
</dbReference>
<proteinExistence type="predicted"/>
<feature type="transmembrane region" description="Helical" evidence="1">
    <location>
        <begin position="6"/>
        <end position="24"/>
    </location>
</feature>
<sequence length="677" mass="77776">MQIETLLYIILAGIIALSLALFQYVYKSKKRTKVHIVLTLLRFLTLFSVFLLLINPKFDKITYFNEKPNLLIAVDNSESVKYLDQDQKTRDLVAFLKENKSLNERFNLEFFSFGKDINTLDTLSFNEKQTNPTLLFERFSQVYGNSIAPLVMITDGNQTYGNDYEFAAQNYKHPIFPVILGDTTRYTDLKIEQLNVNKYAYLKNKFPIEIIAIYNGLDDVSSQLTISSGSTIVFSENLTFNKEHSSRLVTLTLPASISGVHSYKAELKPLANEKNTVNNIKNFAVEVIDRKTHVAIISDLIHPDLGALKNAIESNEQREASIVTPTEFMSLSYDFQQAILYQPNQSFKLIYDEILALNINAFTILGTKTNWLEFNKLQPYMQQTVTNQYEDFQPALNSNYNVFIVDDLNFSDFPPLQTEFGATTFSIPTEVILYKTVNGIQLKEPLLLTYEVNEKRAVILNGEGIWRWRAQSFLDEKSFHGFDNFIGKIIQYLDSNKKRARLNVSYESFYSGNDNVILTAQFFNKTYEFDNTANLEITIKNKENDQSQTVPFILRQSNYQVDLSGLEAGDYTFTVKARNENISQSGEFKILDYNVEQQFLNANVSKLQNLASQSQGTSYFINDTNTLIEQLIKDERFATIQKSTKKVVPLIDWKFLLAFIALSLSAEWFIRKYNGLI</sequence>
<organism evidence="2 3">
    <name type="scientific">Gelidibacter gilvus</name>
    <dbReference type="NCBI Taxonomy" id="59602"/>
    <lineage>
        <taxon>Bacteria</taxon>
        <taxon>Pseudomonadati</taxon>
        <taxon>Bacteroidota</taxon>
        <taxon>Flavobacteriia</taxon>
        <taxon>Flavobacteriales</taxon>
        <taxon>Flavobacteriaceae</taxon>
        <taxon>Gelidibacter</taxon>
    </lineage>
</organism>
<keyword evidence="1" id="KW-0812">Transmembrane</keyword>
<evidence type="ECO:0000313" key="2">
    <source>
        <dbReference type="EMBL" id="RXJ51287.1"/>
    </source>
</evidence>
<feature type="transmembrane region" description="Helical" evidence="1">
    <location>
        <begin position="36"/>
        <end position="54"/>
    </location>
</feature>
<dbReference type="PANTHER" id="PTHR37947:SF1">
    <property type="entry name" value="BLL2462 PROTEIN"/>
    <property type="match status" value="1"/>
</dbReference>
<evidence type="ECO:0000256" key="1">
    <source>
        <dbReference type="SAM" id="Phobius"/>
    </source>
</evidence>
<keyword evidence="1" id="KW-1133">Transmembrane helix</keyword>
<dbReference type="AlphaFoldDB" id="A0A4Q0XKS4"/>